<feature type="transmembrane region" description="Helical" evidence="1">
    <location>
        <begin position="36"/>
        <end position="58"/>
    </location>
</feature>
<protein>
    <submittedName>
        <fullName evidence="2">Uncharacterized protein</fullName>
    </submittedName>
</protein>
<evidence type="ECO:0000313" key="2">
    <source>
        <dbReference type="EMBL" id="GAA3074304.1"/>
    </source>
</evidence>
<organism evidence="2 3">
    <name type="scientific">Streptomyces glomeratus</name>
    <dbReference type="NCBI Taxonomy" id="284452"/>
    <lineage>
        <taxon>Bacteria</taxon>
        <taxon>Bacillati</taxon>
        <taxon>Actinomycetota</taxon>
        <taxon>Actinomycetes</taxon>
        <taxon>Kitasatosporales</taxon>
        <taxon>Streptomycetaceae</taxon>
        <taxon>Streptomyces</taxon>
    </lineage>
</organism>
<keyword evidence="1" id="KW-0472">Membrane</keyword>
<keyword evidence="3" id="KW-1185">Reference proteome</keyword>
<keyword evidence="1" id="KW-0812">Transmembrane</keyword>
<dbReference type="EMBL" id="BAAAUF010000082">
    <property type="protein sequence ID" value="GAA3074304.1"/>
    <property type="molecule type" value="Genomic_DNA"/>
</dbReference>
<reference evidence="3" key="1">
    <citation type="journal article" date="2019" name="Int. J. Syst. Evol. Microbiol.">
        <title>The Global Catalogue of Microorganisms (GCM) 10K type strain sequencing project: providing services to taxonomists for standard genome sequencing and annotation.</title>
        <authorList>
            <consortium name="The Broad Institute Genomics Platform"/>
            <consortium name="The Broad Institute Genome Sequencing Center for Infectious Disease"/>
            <person name="Wu L."/>
            <person name="Ma J."/>
        </authorList>
    </citation>
    <scope>NUCLEOTIDE SEQUENCE [LARGE SCALE GENOMIC DNA]</scope>
    <source>
        <strain evidence="3">JCM 9091</strain>
    </source>
</reference>
<dbReference type="Proteomes" id="UP001501532">
    <property type="component" value="Unassembled WGS sequence"/>
</dbReference>
<sequence length="60" mass="6772">MREVQNTFSFVAFRPCVTWSTRRLYRGRGGPKVPRVSWLAGLGLELFLIVLDILVPLAPA</sequence>
<proteinExistence type="predicted"/>
<comment type="caution">
    <text evidence="2">The sequence shown here is derived from an EMBL/GenBank/DDBJ whole genome shotgun (WGS) entry which is preliminary data.</text>
</comment>
<accession>A0ABP6M5K8</accession>
<name>A0ABP6M5K8_9ACTN</name>
<evidence type="ECO:0000313" key="3">
    <source>
        <dbReference type="Proteomes" id="UP001501532"/>
    </source>
</evidence>
<gene>
    <name evidence="2" type="ORF">GCM10010448_65980</name>
</gene>
<keyword evidence="1" id="KW-1133">Transmembrane helix</keyword>
<evidence type="ECO:0000256" key="1">
    <source>
        <dbReference type="SAM" id="Phobius"/>
    </source>
</evidence>